<protein>
    <recommendedName>
        <fullName evidence="3">F-box domain protein</fullName>
    </recommendedName>
</protein>
<dbReference type="AlphaFoldDB" id="A0A0U5C1B3"/>
<proteinExistence type="predicted"/>
<gene>
    <name evidence="1" type="ORF">ASPCAL00357</name>
</gene>
<dbReference type="InterPro" id="IPR032675">
    <property type="entry name" value="LRR_dom_sf"/>
</dbReference>
<dbReference type="EMBL" id="CDMC01000001">
    <property type="protein sequence ID" value="CEL00761.1"/>
    <property type="molecule type" value="Genomic_DNA"/>
</dbReference>
<evidence type="ECO:0008006" key="3">
    <source>
        <dbReference type="Google" id="ProtNLM"/>
    </source>
</evidence>
<evidence type="ECO:0000313" key="2">
    <source>
        <dbReference type="Proteomes" id="UP000054771"/>
    </source>
</evidence>
<dbReference type="Gene3D" id="3.80.10.10">
    <property type="entry name" value="Ribonuclease Inhibitor"/>
    <property type="match status" value="1"/>
</dbReference>
<dbReference type="OrthoDB" id="4523597at2759"/>
<accession>A0A0U5C1B3</accession>
<keyword evidence="2" id="KW-1185">Reference proteome</keyword>
<dbReference type="Proteomes" id="UP000054771">
    <property type="component" value="Unassembled WGS sequence"/>
</dbReference>
<evidence type="ECO:0000313" key="1">
    <source>
        <dbReference type="EMBL" id="CEL00761.1"/>
    </source>
</evidence>
<sequence>MIDTPLLNCLAASKAKHLRLFGQIDSDSVALSTKSWPLETLDINIEWEWGVFVERESLESSSLWRSLIQACSSTLRRLNIDHSRYSEPKPESNKDKPVQFTAEFPRLKTLQTVFETAHCPTSLRSVLQSKQLSTILIPMCYSTSMECLNEMGHNEALQTLVLTGYSLPPKVPLRVFQDNPQVTAVGVQYGAPPALLEPLISALRELSNLKVLSLQWDGTMIPETSLIALSSIAALEQLHITSGNQGGWEHDWFVDYNRIRSKLSPLRRPKKLALTRDTYRIDNGQVPEGYYSFRSNST</sequence>
<dbReference type="SUPFAM" id="SSF52047">
    <property type="entry name" value="RNI-like"/>
    <property type="match status" value="1"/>
</dbReference>
<name>A0A0U5C1B3_ASPCI</name>
<organism evidence="1 2">
    <name type="scientific">Aspergillus calidoustus</name>
    <dbReference type="NCBI Taxonomy" id="454130"/>
    <lineage>
        <taxon>Eukaryota</taxon>
        <taxon>Fungi</taxon>
        <taxon>Dikarya</taxon>
        <taxon>Ascomycota</taxon>
        <taxon>Pezizomycotina</taxon>
        <taxon>Eurotiomycetes</taxon>
        <taxon>Eurotiomycetidae</taxon>
        <taxon>Eurotiales</taxon>
        <taxon>Aspergillaceae</taxon>
        <taxon>Aspergillus</taxon>
        <taxon>Aspergillus subgen. Nidulantes</taxon>
    </lineage>
</organism>
<reference evidence="2" key="1">
    <citation type="journal article" date="2016" name="Genome Announc.">
        <title>Draft genome sequences of fungus Aspergillus calidoustus.</title>
        <authorList>
            <person name="Horn F."/>
            <person name="Linde J."/>
            <person name="Mattern D.J."/>
            <person name="Walther G."/>
            <person name="Guthke R."/>
            <person name="Scherlach K."/>
            <person name="Martin K."/>
            <person name="Brakhage A.A."/>
            <person name="Petzke L."/>
            <person name="Valiante V."/>
        </authorList>
    </citation>
    <scope>NUCLEOTIDE SEQUENCE [LARGE SCALE GENOMIC DNA]</scope>
    <source>
        <strain evidence="2">SF006504</strain>
    </source>
</reference>